<protein>
    <submittedName>
        <fullName evidence="1">Uncharacterized protein</fullName>
    </submittedName>
</protein>
<proteinExistence type="predicted"/>
<reference evidence="1 2" key="1">
    <citation type="journal article" date="2019" name="Environ. Microbiol.">
        <title>Species interactions and distinct microbial communities in high Arctic permafrost affected cryosols are associated with the CH4 and CO2 gas fluxes.</title>
        <authorList>
            <person name="Altshuler I."/>
            <person name="Hamel J."/>
            <person name="Turney S."/>
            <person name="Magnuson E."/>
            <person name="Levesque R."/>
            <person name="Greer C."/>
            <person name="Whyte L.G."/>
        </authorList>
    </citation>
    <scope>NUCLEOTIDE SEQUENCE [LARGE SCALE GENOMIC DNA]</scope>
    <source>
        <strain evidence="1 2">42</strain>
    </source>
</reference>
<evidence type="ECO:0000313" key="1">
    <source>
        <dbReference type="EMBL" id="TPG44140.1"/>
    </source>
</evidence>
<evidence type="ECO:0000313" key="2">
    <source>
        <dbReference type="Proteomes" id="UP000319700"/>
    </source>
</evidence>
<sequence>MHKIKELLKSDTTKMQLPFNSVFFVSEEVKKKKHISIEKYNTNSFIPYSCYKPIMLYFENEK</sequence>
<keyword evidence="2" id="KW-1185">Reference proteome</keyword>
<dbReference type="EMBL" id="RCZH01000003">
    <property type="protein sequence ID" value="TPG44140.1"/>
    <property type="molecule type" value="Genomic_DNA"/>
</dbReference>
<dbReference type="Proteomes" id="UP000319700">
    <property type="component" value="Unassembled WGS sequence"/>
</dbReference>
<name>A0A502F5H0_9FLAO</name>
<gene>
    <name evidence="1" type="ORF">EAH81_06230</name>
</gene>
<dbReference type="AlphaFoldDB" id="A0A502F5H0"/>
<accession>A0A502F5H0</accession>
<comment type="caution">
    <text evidence="1">The sequence shown here is derived from an EMBL/GenBank/DDBJ whole genome shotgun (WGS) entry which is preliminary data.</text>
</comment>
<organism evidence="1 2">
    <name type="scientific">Flavobacterium pectinovorum</name>
    <dbReference type="NCBI Taxonomy" id="29533"/>
    <lineage>
        <taxon>Bacteria</taxon>
        <taxon>Pseudomonadati</taxon>
        <taxon>Bacteroidota</taxon>
        <taxon>Flavobacteriia</taxon>
        <taxon>Flavobacteriales</taxon>
        <taxon>Flavobacteriaceae</taxon>
        <taxon>Flavobacterium</taxon>
    </lineage>
</organism>